<evidence type="ECO:0000256" key="6">
    <source>
        <dbReference type="SAM" id="Phobius"/>
    </source>
</evidence>
<comment type="subcellular location">
    <subcellularLocation>
        <location evidence="1">Membrane</location>
    </subcellularLocation>
</comment>
<evidence type="ECO:0000256" key="2">
    <source>
        <dbReference type="ARBA" id="ARBA00022692"/>
    </source>
</evidence>
<evidence type="ECO:0000313" key="8">
    <source>
        <dbReference type="Proteomes" id="UP000616885"/>
    </source>
</evidence>
<evidence type="ECO:0000256" key="3">
    <source>
        <dbReference type="ARBA" id="ARBA00022989"/>
    </source>
</evidence>
<evidence type="ECO:0000256" key="4">
    <source>
        <dbReference type="ARBA" id="ARBA00023136"/>
    </source>
</evidence>
<dbReference type="Proteomes" id="UP000616885">
    <property type="component" value="Unassembled WGS sequence"/>
</dbReference>
<feature type="transmembrane region" description="Helical" evidence="6">
    <location>
        <begin position="6"/>
        <end position="31"/>
    </location>
</feature>
<organism evidence="7 8">
    <name type="scientific">Bionectria ochroleuca</name>
    <name type="common">Gliocladium roseum</name>
    <dbReference type="NCBI Taxonomy" id="29856"/>
    <lineage>
        <taxon>Eukaryota</taxon>
        <taxon>Fungi</taxon>
        <taxon>Dikarya</taxon>
        <taxon>Ascomycota</taxon>
        <taxon>Pezizomycotina</taxon>
        <taxon>Sordariomycetes</taxon>
        <taxon>Hypocreomycetidae</taxon>
        <taxon>Hypocreales</taxon>
        <taxon>Bionectriaceae</taxon>
        <taxon>Clonostachys</taxon>
    </lineage>
</organism>
<feature type="compositionally biased region" description="Basic and acidic residues" evidence="5">
    <location>
        <begin position="37"/>
        <end position="47"/>
    </location>
</feature>
<proteinExistence type="predicted"/>
<keyword evidence="2 6" id="KW-0812">Transmembrane</keyword>
<dbReference type="InterPro" id="IPR056552">
    <property type="entry name" value="Ribonucl_Kappa"/>
</dbReference>
<evidence type="ECO:0000313" key="7">
    <source>
        <dbReference type="EMBL" id="KAF9751864.1"/>
    </source>
</evidence>
<protein>
    <submittedName>
        <fullName evidence="7">Uncharacterized protein</fullName>
    </submittedName>
</protein>
<keyword evidence="3 6" id="KW-1133">Transmembrane helix</keyword>
<dbReference type="EMBL" id="JADCTT010000005">
    <property type="protein sequence ID" value="KAF9751864.1"/>
    <property type="molecule type" value="Genomic_DNA"/>
</dbReference>
<comment type="caution">
    <text evidence="7">The sequence shown here is derived from an EMBL/GenBank/DDBJ whole genome shotgun (WGS) entry which is preliminary data.</text>
</comment>
<gene>
    <name evidence="7" type="ORF">IM811_013658</name>
</gene>
<dbReference type="GO" id="GO:0016020">
    <property type="term" value="C:membrane"/>
    <property type="evidence" value="ECO:0007669"/>
    <property type="project" value="UniProtKB-SubCell"/>
</dbReference>
<reference evidence="7" key="1">
    <citation type="submission" date="2020-10" db="EMBL/GenBank/DDBJ databases">
        <title>High-Quality Genome Resource of Clonostachys rosea strain S41 by Oxford Nanopore Long-Read Sequencing.</title>
        <authorList>
            <person name="Wang H."/>
        </authorList>
    </citation>
    <scope>NUCLEOTIDE SEQUENCE</scope>
    <source>
        <strain evidence="7">S41</strain>
    </source>
</reference>
<accession>A0A8H7N9X2</accession>
<name>A0A8H7N9X2_BIOOC</name>
<keyword evidence="4 6" id="KW-0472">Membrane</keyword>
<sequence length="111" mass="11791">MKPIVSAGNAWSCTVVSVFAIIILSIIAVLYRSEHEEFPSKDPKGSREPSSLPSSFTLPSSCAAVSRVSFTSARAVAAPSLCRRRTGSRLHASTTDRASASVHPSLLFLIS</sequence>
<evidence type="ECO:0000256" key="5">
    <source>
        <dbReference type="SAM" id="MobiDB-lite"/>
    </source>
</evidence>
<dbReference type="Pfam" id="PF23489">
    <property type="entry name" value="V-ATPase_su_f"/>
    <property type="match status" value="1"/>
</dbReference>
<dbReference type="AlphaFoldDB" id="A0A8H7N9X2"/>
<feature type="region of interest" description="Disordered" evidence="5">
    <location>
        <begin position="37"/>
        <end position="57"/>
    </location>
</feature>
<evidence type="ECO:0000256" key="1">
    <source>
        <dbReference type="ARBA" id="ARBA00004370"/>
    </source>
</evidence>